<keyword evidence="2" id="KW-1185">Reference proteome</keyword>
<reference evidence="1 2" key="1">
    <citation type="submission" date="2022-01" db="EMBL/GenBank/DDBJ databases">
        <title>Whole genome-based taxonomy of the Shewanellaceae.</title>
        <authorList>
            <person name="Martin-Rodriguez A.J."/>
        </authorList>
    </citation>
    <scope>NUCLEOTIDE SEQUENCE [LARGE SCALE GENOMIC DNA]</scope>
    <source>
        <strain evidence="1 2">DSM 17177</strain>
    </source>
</reference>
<dbReference type="EMBL" id="JAKIKS010000032">
    <property type="protein sequence ID" value="MCL1124846.1"/>
    <property type="molecule type" value="Genomic_DNA"/>
</dbReference>
<gene>
    <name evidence="1" type="ORF">L2764_10265</name>
</gene>
<proteinExistence type="predicted"/>
<organism evidence="1 2">
    <name type="scientific">Shewanella surugensis</name>
    <dbReference type="NCBI Taxonomy" id="212020"/>
    <lineage>
        <taxon>Bacteria</taxon>
        <taxon>Pseudomonadati</taxon>
        <taxon>Pseudomonadota</taxon>
        <taxon>Gammaproteobacteria</taxon>
        <taxon>Alteromonadales</taxon>
        <taxon>Shewanellaceae</taxon>
        <taxon>Shewanella</taxon>
    </lineage>
</organism>
<accession>A0ABT0LAV9</accession>
<sequence length="323" mass="37034">MRIYGQYWLLMGLFFNFLLSFMAHSESIIDEHIRYFQPKLIGFSADPFSVDSNFMLRMLPFYQGMTTVKEDFISWGGDGLSIISSRYTIYNRGFYDGHSSSVSSILPSKFWGTPVHPPAIEQVTEKVISVRFPLSIVDMPVSVGVAPKFRQTQVAVSSHHNQLAYEGSHQETEAEYKQSVTIDVQLSMMLADGFLLDVSAYNLLSQPNLLIETVNERLSAPMLTAGMAYDWNRIHFSTDIDLNQHPRWDEETQSQFWRIGGGMSMFDWIDVNVDYRYDVQGNQDDIYSMGSEFRFGDKFSVDFSGVYSQSNHIEGLLRTSYDF</sequence>
<dbReference type="Proteomes" id="UP001203423">
    <property type="component" value="Unassembled WGS sequence"/>
</dbReference>
<comment type="caution">
    <text evidence="1">The sequence shown here is derived from an EMBL/GenBank/DDBJ whole genome shotgun (WGS) entry which is preliminary data.</text>
</comment>
<evidence type="ECO:0000313" key="1">
    <source>
        <dbReference type="EMBL" id="MCL1124846.1"/>
    </source>
</evidence>
<dbReference type="RefSeq" id="WP_248940123.1">
    <property type="nucleotide sequence ID" value="NZ_JAKIKS010000032.1"/>
</dbReference>
<evidence type="ECO:0000313" key="2">
    <source>
        <dbReference type="Proteomes" id="UP001203423"/>
    </source>
</evidence>
<protein>
    <submittedName>
        <fullName evidence="1">Conjugal transfer protein TraF</fullName>
    </submittedName>
</protein>
<name>A0ABT0LAV9_9GAMM</name>